<accession>A0A9X2Y0U8</accession>
<name>A0A9X2Y0U8_9BACT</name>
<sequence>MNKQTMSLSTYFSSKLFIALLATILTTGIAANAQTAASENPFGEVVVRHQGSIGNKEYFSVKVPNENGDKFSIRVKDVEGNVIFNDIFNVKNFERSFQFQKQVDTSKLTFIIRSFKDNKEQVFEVNSKVFTIEQVEITKAK</sequence>
<evidence type="ECO:0000313" key="2">
    <source>
        <dbReference type="EMBL" id="MCU7552601.1"/>
    </source>
</evidence>
<dbReference type="RefSeq" id="WP_279300038.1">
    <property type="nucleotide sequence ID" value="NZ_JAOTIF010000038.1"/>
</dbReference>
<dbReference type="EMBL" id="JAOTIF010000038">
    <property type="protein sequence ID" value="MCU7552601.1"/>
    <property type="molecule type" value="Genomic_DNA"/>
</dbReference>
<keyword evidence="1" id="KW-0732">Signal</keyword>
<proteinExistence type="predicted"/>
<feature type="chain" id="PRO_5040875569" evidence="1">
    <location>
        <begin position="34"/>
        <end position="141"/>
    </location>
</feature>
<evidence type="ECO:0000313" key="3">
    <source>
        <dbReference type="Proteomes" id="UP001155483"/>
    </source>
</evidence>
<protein>
    <submittedName>
        <fullName evidence="2">Uncharacterized protein</fullName>
    </submittedName>
</protein>
<reference evidence="2" key="1">
    <citation type="submission" date="2022-09" db="EMBL/GenBank/DDBJ databases">
        <authorList>
            <person name="Yuan C."/>
            <person name="Ke Z."/>
        </authorList>
    </citation>
    <scope>NUCLEOTIDE SEQUENCE</scope>
    <source>
        <strain evidence="2">LB-8</strain>
    </source>
</reference>
<dbReference type="Proteomes" id="UP001155483">
    <property type="component" value="Unassembled WGS sequence"/>
</dbReference>
<keyword evidence="3" id="KW-1185">Reference proteome</keyword>
<reference evidence="2" key="2">
    <citation type="submission" date="2023-04" db="EMBL/GenBank/DDBJ databases">
        <title>Paracnuella aquatica gen. nov., sp. nov., a member of the family Chitinophagaceae isolated from a hot spring.</title>
        <authorList>
            <person name="Wang C."/>
        </authorList>
    </citation>
    <scope>NUCLEOTIDE SEQUENCE</scope>
    <source>
        <strain evidence="2">LB-8</strain>
    </source>
</reference>
<comment type="caution">
    <text evidence="2">The sequence shown here is derived from an EMBL/GenBank/DDBJ whole genome shotgun (WGS) entry which is preliminary data.</text>
</comment>
<dbReference type="AlphaFoldDB" id="A0A9X2Y0U8"/>
<gene>
    <name evidence="2" type="ORF">OCK74_26010</name>
</gene>
<evidence type="ECO:0000256" key="1">
    <source>
        <dbReference type="SAM" id="SignalP"/>
    </source>
</evidence>
<organism evidence="2 3">
    <name type="scientific">Paraflavisolibacter caeni</name>
    <dbReference type="NCBI Taxonomy" id="2982496"/>
    <lineage>
        <taxon>Bacteria</taxon>
        <taxon>Pseudomonadati</taxon>
        <taxon>Bacteroidota</taxon>
        <taxon>Chitinophagia</taxon>
        <taxon>Chitinophagales</taxon>
        <taxon>Chitinophagaceae</taxon>
        <taxon>Paraflavisolibacter</taxon>
    </lineage>
</organism>
<feature type="signal peptide" evidence="1">
    <location>
        <begin position="1"/>
        <end position="33"/>
    </location>
</feature>